<proteinExistence type="predicted"/>
<sequence length="101" mass="12235">LLREKIKEEVPMANVIGERIERYGLYDLIEFLFKSELITKEEKNILDRYREKRNKIFHDLLKEMRIKELDKELQSVCREGEKIINNKKFRIAGKLVDLLEK</sequence>
<dbReference type="AlphaFoldDB" id="X1PK11"/>
<organism evidence="1">
    <name type="scientific">marine sediment metagenome</name>
    <dbReference type="NCBI Taxonomy" id="412755"/>
    <lineage>
        <taxon>unclassified sequences</taxon>
        <taxon>metagenomes</taxon>
        <taxon>ecological metagenomes</taxon>
    </lineage>
</organism>
<name>X1PK11_9ZZZZ</name>
<feature type="non-terminal residue" evidence="1">
    <location>
        <position position="1"/>
    </location>
</feature>
<comment type="caution">
    <text evidence="1">The sequence shown here is derived from an EMBL/GenBank/DDBJ whole genome shotgun (WGS) entry which is preliminary data.</text>
</comment>
<dbReference type="EMBL" id="BARV01040723">
    <property type="protein sequence ID" value="GAI56602.1"/>
    <property type="molecule type" value="Genomic_DNA"/>
</dbReference>
<accession>X1PK11</accession>
<evidence type="ECO:0000313" key="1">
    <source>
        <dbReference type="EMBL" id="GAI56602.1"/>
    </source>
</evidence>
<protein>
    <submittedName>
        <fullName evidence="1">Uncharacterized protein</fullName>
    </submittedName>
</protein>
<gene>
    <name evidence="1" type="ORF">S06H3_61941</name>
</gene>
<reference evidence="1" key="1">
    <citation type="journal article" date="2014" name="Front. Microbiol.">
        <title>High frequency of phylogenetically diverse reductive dehalogenase-homologous genes in deep subseafloor sedimentary metagenomes.</title>
        <authorList>
            <person name="Kawai M."/>
            <person name="Futagami T."/>
            <person name="Toyoda A."/>
            <person name="Takaki Y."/>
            <person name="Nishi S."/>
            <person name="Hori S."/>
            <person name="Arai W."/>
            <person name="Tsubouchi T."/>
            <person name="Morono Y."/>
            <person name="Uchiyama I."/>
            <person name="Ito T."/>
            <person name="Fujiyama A."/>
            <person name="Inagaki F."/>
            <person name="Takami H."/>
        </authorList>
    </citation>
    <scope>NUCLEOTIDE SEQUENCE</scope>
    <source>
        <strain evidence="1">Expedition CK06-06</strain>
    </source>
</reference>